<evidence type="ECO:0008006" key="6">
    <source>
        <dbReference type="Google" id="ProtNLM"/>
    </source>
</evidence>
<sequence length="518" mass="56119">MRLQLLPLLLVAMATQARADDGNLTTVILIGVGAGLVVAVLAILVARKCLKRKNKALTFEDFVEPMGAMEAPRRVDKFARYPARETEATSPSESLHMPTMDGVASMYKAHAQAMPTSPVGGKRDKVKKPEVSYRYKVEAATPGTVDYGLDVSPPSTPQHAPRAPPKGRDTVKMGRPAHMPMPAPAPSAVPQAAPAVKPTPAKLRVASGASHHSSPRARQSLFDSPIELPPAEAPKVAPRLSKQHMTPEMRAAKKAALINQLGSSKPPVMSVDPPRRPSVPKSVTVALKSAPPAITKPVQTQAELQGQFLPLPAAPTYAAPVPSGPAPAPRFDMAAAYPEDEQYLTCVDNANDTLPLGAEAGTYNAAKKSALIHQLERPGDVAATRDVLNKSFLSSEQSLPLMEDRPRHFELRSSPPRPANDMIYLAPPPVQVQSEFAQQLPSTDATDYYPFGDDVHYETSLNTVDTLPLGMEAGAYTKGQVDVAEYERKQRLKRDQIKHLEVKVRIDRPQTRYYDPRG</sequence>
<keyword evidence="5" id="KW-1185">Reference proteome</keyword>
<dbReference type="AlphaFoldDB" id="A0A1V9YNH2"/>
<evidence type="ECO:0000313" key="4">
    <source>
        <dbReference type="EMBL" id="OQR87262.1"/>
    </source>
</evidence>
<evidence type="ECO:0000256" key="3">
    <source>
        <dbReference type="SAM" id="SignalP"/>
    </source>
</evidence>
<organism evidence="4 5">
    <name type="scientific">Achlya hypogyna</name>
    <name type="common">Oomycete</name>
    <name type="synonym">Protoachlya hypogyna</name>
    <dbReference type="NCBI Taxonomy" id="1202772"/>
    <lineage>
        <taxon>Eukaryota</taxon>
        <taxon>Sar</taxon>
        <taxon>Stramenopiles</taxon>
        <taxon>Oomycota</taxon>
        <taxon>Saprolegniomycetes</taxon>
        <taxon>Saprolegniales</taxon>
        <taxon>Achlyaceae</taxon>
        <taxon>Achlya</taxon>
    </lineage>
</organism>
<keyword evidence="2" id="KW-0812">Transmembrane</keyword>
<proteinExistence type="predicted"/>
<keyword evidence="3" id="KW-0732">Signal</keyword>
<evidence type="ECO:0000256" key="1">
    <source>
        <dbReference type="SAM" id="MobiDB-lite"/>
    </source>
</evidence>
<feature type="region of interest" description="Disordered" evidence="1">
    <location>
        <begin position="146"/>
        <end position="193"/>
    </location>
</feature>
<dbReference type="STRING" id="1202772.A0A1V9YNH2"/>
<name>A0A1V9YNH2_ACHHY</name>
<feature type="chain" id="PRO_5012664180" description="Secreted protein" evidence="3">
    <location>
        <begin position="20"/>
        <end position="518"/>
    </location>
</feature>
<feature type="transmembrane region" description="Helical" evidence="2">
    <location>
        <begin position="29"/>
        <end position="46"/>
    </location>
</feature>
<accession>A0A1V9YNH2</accession>
<keyword evidence="2" id="KW-0472">Membrane</keyword>
<evidence type="ECO:0000256" key="2">
    <source>
        <dbReference type="SAM" id="Phobius"/>
    </source>
</evidence>
<reference evidence="4 5" key="1">
    <citation type="journal article" date="2014" name="Genome Biol. Evol.">
        <title>The secreted proteins of Achlya hypogyna and Thraustotheca clavata identify the ancestral oomycete secretome and reveal gene acquisitions by horizontal gene transfer.</title>
        <authorList>
            <person name="Misner I."/>
            <person name="Blouin N."/>
            <person name="Leonard G."/>
            <person name="Richards T.A."/>
            <person name="Lane C.E."/>
        </authorList>
    </citation>
    <scope>NUCLEOTIDE SEQUENCE [LARGE SCALE GENOMIC DNA]</scope>
    <source>
        <strain evidence="4 5">ATCC 48635</strain>
    </source>
</reference>
<dbReference type="Proteomes" id="UP000243579">
    <property type="component" value="Unassembled WGS sequence"/>
</dbReference>
<feature type="signal peptide" evidence="3">
    <location>
        <begin position="1"/>
        <end position="19"/>
    </location>
</feature>
<gene>
    <name evidence="4" type="ORF">ACHHYP_09297</name>
</gene>
<dbReference type="OrthoDB" id="79862at2759"/>
<evidence type="ECO:0000313" key="5">
    <source>
        <dbReference type="Proteomes" id="UP000243579"/>
    </source>
</evidence>
<protein>
    <recommendedName>
        <fullName evidence="6">Secreted protein</fullName>
    </recommendedName>
</protein>
<comment type="caution">
    <text evidence="4">The sequence shown here is derived from an EMBL/GenBank/DDBJ whole genome shotgun (WGS) entry which is preliminary data.</text>
</comment>
<keyword evidence="2" id="KW-1133">Transmembrane helix</keyword>
<dbReference type="EMBL" id="JNBR01001453">
    <property type="protein sequence ID" value="OQR87262.1"/>
    <property type="molecule type" value="Genomic_DNA"/>
</dbReference>